<dbReference type="Gene3D" id="1.20.1510.10">
    <property type="entry name" value="Cation efflux protein transmembrane domain"/>
    <property type="match status" value="1"/>
</dbReference>
<dbReference type="PATRIC" id="fig|270351.10.peg.6476"/>
<feature type="transmembrane region" description="Helical" evidence="10">
    <location>
        <begin position="44"/>
        <end position="62"/>
    </location>
</feature>
<comment type="subcellular location">
    <subcellularLocation>
        <location evidence="1">Membrane</location>
        <topology evidence="1">Multi-pass membrane protein</topology>
    </subcellularLocation>
</comment>
<dbReference type="InterPro" id="IPR002524">
    <property type="entry name" value="Cation_efflux"/>
</dbReference>
<evidence type="ECO:0000259" key="12">
    <source>
        <dbReference type="Pfam" id="PF16916"/>
    </source>
</evidence>
<feature type="transmembrane region" description="Helical" evidence="10">
    <location>
        <begin position="143"/>
        <end position="167"/>
    </location>
</feature>
<evidence type="ECO:0000256" key="3">
    <source>
        <dbReference type="ARBA" id="ARBA00022448"/>
    </source>
</evidence>
<dbReference type="InterPro" id="IPR050681">
    <property type="entry name" value="CDF/SLC30A"/>
</dbReference>
<evidence type="ECO:0000256" key="4">
    <source>
        <dbReference type="ARBA" id="ARBA00022692"/>
    </source>
</evidence>
<dbReference type="GO" id="GO:0005385">
    <property type="term" value="F:zinc ion transmembrane transporter activity"/>
    <property type="evidence" value="ECO:0007669"/>
    <property type="project" value="TreeGrafter"/>
</dbReference>
<evidence type="ECO:0000259" key="11">
    <source>
        <dbReference type="Pfam" id="PF01545"/>
    </source>
</evidence>
<dbReference type="NCBIfam" id="TIGR01297">
    <property type="entry name" value="CDF"/>
    <property type="match status" value="1"/>
</dbReference>
<dbReference type="EMBL" id="AP014705">
    <property type="protein sequence ID" value="BAQ49405.1"/>
    <property type="molecule type" value="Genomic_DNA"/>
</dbReference>
<feature type="transmembrane region" description="Helical" evidence="10">
    <location>
        <begin position="82"/>
        <end position="99"/>
    </location>
</feature>
<dbReference type="InterPro" id="IPR027470">
    <property type="entry name" value="Cation_efflux_CTD"/>
</dbReference>
<evidence type="ECO:0000256" key="2">
    <source>
        <dbReference type="ARBA" id="ARBA00008873"/>
    </source>
</evidence>
<accession>A0A0C6G0V2</accession>
<reference evidence="14" key="2">
    <citation type="submission" date="2015-01" db="EMBL/GenBank/DDBJ databases">
        <title>Complete genome sequence of Methylobacterium aquaticum strain 22A.</title>
        <authorList>
            <person name="Tani A."/>
            <person name="Ogura Y."/>
            <person name="Hayashi T."/>
        </authorList>
    </citation>
    <scope>NUCLEOTIDE SEQUENCE [LARGE SCALE GENOMIC DNA]</scope>
    <source>
        <strain evidence="14">MA-22A</strain>
        <plasmid evidence="14">Plasmid pMaq22A_1p DNA</plasmid>
    </source>
</reference>
<dbReference type="Pfam" id="PF16916">
    <property type="entry name" value="ZT_dimer"/>
    <property type="match status" value="1"/>
</dbReference>
<dbReference type="OrthoDB" id="9809646at2"/>
<feature type="transmembrane region" description="Helical" evidence="10">
    <location>
        <begin position="211"/>
        <end position="228"/>
    </location>
</feature>
<organism evidence="13 14">
    <name type="scientific">Methylobacterium aquaticum</name>
    <dbReference type="NCBI Taxonomy" id="270351"/>
    <lineage>
        <taxon>Bacteria</taxon>
        <taxon>Pseudomonadati</taxon>
        <taxon>Pseudomonadota</taxon>
        <taxon>Alphaproteobacteria</taxon>
        <taxon>Hyphomicrobiales</taxon>
        <taxon>Methylobacteriaceae</taxon>
        <taxon>Methylobacterium</taxon>
    </lineage>
</organism>
<protein>
    <submittedName>
        <fullName evidence="13">Cobalt transporter</fullName>
    </submittedName>
</protein>
<evidence type="ECO:0000256" key="9">
    <source>
        <dbReference type="SAM" id="MobiDB-lite"/>
    </source>
</evidence>
<sequence length="328" mass="33740">MTSHDARAGHDHGSHDHDGEAGHDHAGHSHGPGHSHAPASFGKAFAIGIALNVGFVAVEATYGVLANSVALLADAGHNLSDVLGLIVAWIATVLARRAPSARFTYGMKGSSILAALFNAVFLLVAVGAIAWEAIQRIGEPVPVAGKTVMVVAAIGILVNGITAWLFASGAKGDINIRGAFLHMAADAAVSAGVVIAGLVILYTGWTSLDPVVSLAIVAVIVWSTWGLLRDSLTLSLAAVPPGIDPIAVRRHLEGLPGVAALHDLHIWAMSTTETCLTAHLLMPGGRPDDAFLMAAATGIRERFGIGHTTLQVETSEATACALAPDHVV</sequence>
<evidence type="ECO:0000256" key="7">
    <source>
        <dbReference type="ARBA" id="ARBA00023065"/>
    </source>
</evidence>
<gene>
    <name evidence="13" type="primary">czcD</name>
    <name evidence="13" type="ORF">Maq22A_1p35930</name>
</gene>
<evidence type="ECO:0000256" key="5">
    <source>
        <dbReference type="ARBA" id="ARBA00022906"/>
    </source>
</evidence>
<comment type="similarity">
    <text evidence="2">Belongs to the cation diffusion facilitator (CDF) transporter (TC 2.A.4) family. SLC30A subfamily.</text>
</comment>
<keyword evidence="7" id="KW-0406">Ion transport</keyword>
<keyword evidence="5" id="KW-0864">Zinc transport</keyword>
<evidence type="ECO:0000256" key="8">
    <source>
        <dbReference type="ARBA" id="ARBA00023136"/>
    </source>
</evidence>
<keyword evidence="5" id="KW-0862">Zinc</keyword>
<dbReference type="PANTHER" id="PTHR11562">
    <property type="entry name" value="CATION EFFLUX PROTEIN/ ZINC TRANSPORTER"/>
    <property type="match status" value="1"/>
</dbReference>
<evidence type="ECO:0000256" key="6">
    <source>
        <dbReference type="ARBA" id="ARBA00022989"/>
    </source>
</evidence>
<name>A0A0C6G0V2_9HYPH</name>
<dbReference type="Proteomes" id="UP000061432">
    <property type="component" value="Plasmid pMaq22A_1p"/>
</dbReference>
<dbReference type="AlphaFoldDB" id="A0A0C6G0V2"/>
<feature type="domain" description="Cation efflux protein cytoplasmic" evidence="12">
    <location>
        <begin position="241"/>
        <end position="314"/>
    </location>
</feature>
<feature type="domain" description="Cation efflux protein transmembrane" evidence="11">
    <location>
        <begin position="47"/>
        <end position="232"/>
    </location>
</feature>
<evidence type="ECO:0000313" key="13">
    <source>
        <dbReference type="EMBL" id="BAQ49405.1"/>
    </source>
</evidence>
<proteinExistence type="inferred from homology"/>
<dbReference type="RefSeq" id="WP_060850462.1">
    <property type="nucleotide sequence ID" value="NZ_AP014705.1"/>
</dbReference>
<dbReference type="Pfam" id="PF01545">
    <property type="entry name" value="Cation_efflux"/>
    <property type="match status" value="1"/>
</dbReference>
<evidence type="ECO:0000256" key="1">
    <source>
        <dbReference type="ARBA" id="ARBA00004141"/>
    </source>
</evidence>
<keyword evidence="13" id="KW-0614">Plasmid</keyword>
<dbReference type="InterPro" id="IPR036837">
    <property type="entry name" value="Cation_efflux_CTD_sf"/>
</dbReference>
<keyword evidence="6 10" id="KW-1133">Transmembrane helix</keyword>
<keyword evidence="8 10" id="KW-0472">Membrane</keyword>
<feature type="transmembrane region" description="Helical" evidence="10">
    <location>
        <begin position="111"/>
        <end position="131"/>
    </location>
</feature>
<reference evidence="13 14" key="1">
    <citation type="journal article" date="2015" name="Genome Announc.">
        <title>Complete Genome Sequence of Methylobacterium aquaticum Strain 22A, Isolated from Racomitrium japonicum Moss.</title>
        <authorList>
            <person name="Tani A."/>
            <person name="Ogura Y."/>
            <person name="Hayashi T."/>
            <person name="Kimbara K."/>
        </authorList>
    </citation>
    <scope>NUCLEOTIDE SEQUENCE [LARGE SCALE GENOMIC DNA]</scope>
    <source>
        <strain evidence="13 14">MA-22A</strain>
        <plasmid evidence="14">Plasmid pMaq22A_1p DNA</plasmid>
    </source>
</reference>
<dbReference type="KEGG" id="maqu:Maq22A_1p35930"/>
<dbReference type="InterPro" id="IPR027469">
    <property type="entry name" value="Cation_efflux_TMD_sf"/>
</dbReference>
<feature type="region of interest" description="Disordered" evidence="9">
    <location>
        <begin position="1"/>
        <end position="36"/>
    </location>
</feature>
<dbReference type="SUPFAM" id="SSF161111">
    <property type="entry name" value="Cation efflux protein transmembrane domain-like"/>
    <property type="match status" value="1"/>
</dbReference>
<geneLocation type="plasmid" evidence="14">
    <name>pMaq22A_1p DNA</name>
</geneLocation>
<dbReference type="SUPFAM" id="SSF160240">
    <property type="entry name" value="Cation efflux protein cytoplasmic domain-like"/>
    <property type="match status" value="1"/>
</dbReference>
<evidence type="ECO:0000313" key="14">
    <source>
        <dbReference type="Proteomes" id="UP000061432"/>
    </source>
</evidence>
<dbReference type="PANTHER" id="PTHR11562:SF17">
    <property type="entry name" value="RE54080P-RELATED"/>
    <property type="match status" value="1"/>
</dbReference>
<feature type="transmembrane region" description="Helical" evidence="10">
    <location>
        <begin position="179"/>
        <end position="205"/>
    </location>
</feature>
<keyword evidence="4 10" id="KW-0812">Transmembrane</keyword>
<dbReference type="GO" id="GO:0005886">
    <property type="term" value="C:plasma membrane"/>
    <property type="evidence" value="ECO:0007669"/>
    <property type="project" value="TreeGrafter"/>
</dbReference>
<evidence type="ECO:0000256" key="10">
    <source>
        <dbReference type="SAM" id="Phobius"/>
    </source>
</evidence>
<feature type="compositionally biased region" description="Basic and acidic residues" evidence="9">
    <location>
        <begin position="1"/>
        <end position="27"/>
    </location>
</feature>
<keyword evidence="3" id="KW-0813">Transport</keyword>
<dbReference type="InterPro" id="IPR058533">
    <property type="entry name" value="Cation_efflux_TM"/>
</dbReference>